<proteinExistence type="predicted"/>
<comment type="caution">
    <text evidence="1">The sequence shown here is derived from an EMBL/GenBank/DDBJ whole genome shotgun (WGS) entry which is preliminary data.</text>
</comment>
<dbReference type="PROSITE" id="PS51257">
    <property type="entry name" value="PROKAR_LIPOPROTEIN"/>
    <property type="match status" value="1"/>
</dbReference>
<accession>A0A3E1Y492</accession>
<dbReference type="OrthoDB" id="943406at2"/>
<gene>
    <name evidence="1" type="ORF">DVR12_22670</name>
</gene>
<reference evidence="1 2" key="1">
    <citation type="submission" date="2018-07" db="EMBL/GenBank/DDBJ databases">
        <title>Chitinophaga K2CV101002-2 sp. nov., isolated from a monsoon evergreen broad-leaved forest soil.</title>
        <authorList>
            <person name="Lv Y."/>
        </authorList>
    </citation>
    <scope>NUCLEOTIDE SEQUENCE [LARGE SCALE GENOMIC DNA]</scope>
    <source>
        <strain evidence="1 2">GDMCC 1.1288</strain>
    </source>
</reference>
<sequence>MRTSLRLTIVITAVLFGCTKKSNLNKSKEAPLYIIDNKTNKKTSFDFSKDSTFYNNDLVVEFKKINNKNVIRITDLSANSVIHALNKMSSIQMYHIDGSSHIFDGTAATNCNTEFCFPKDPTAVHVLIGYDANNLCVESTPGTTIWAIYNFSSTTYVVNVGTTIVNISKSAVANSDYMDCWMENDPTGTVSITSL</sequence>
<dbReference type="Proteomes" id="UP000260644">
    <property type="component" value="Unassembled WGS sequence"/>
</dbReference>
<keyword evidence="2" id="KW-1185">Reference proteome</keyword>
<evidence type="ECO:0000313" key="2">
    <source>
        <dbReference type="Proteomes" id="UP000260644"/>
    </source>
</evidence>
<dbReference type="AlphaFoldDB" id="A0A3E1Y492"/>
<dbReference type="EMBL" id="QPMM01000013">
    <property type="protein sequence ID" value="RFS19442.1"/>
    <property type="molecule type" value="Genomic_DNA"/>
</dbReference>
<evidence type="ECO:0000313" key="1">
    <source>
        <dbReference type="EMBL" id="RFS19442.1"/>
    </source>
</evidence>
<name>A0A3E1Y492_9BACT</name>
<dbReference type="RefSeq" id="WP_116978096.1">
    <property type="nucleotide sequence ID" value="NZ_QPMM01000013.1"/>
</dbReference>
<protein>
    <submittedName>
        <fullName evidence="1">Uncharacterized protein</fullName>
    </submittedName>
</protein>
<organism evidence="1 2">
    <name type="scientific">Chitinophaga silvatica</name>
    <dbReference type="NCBI Taxonomy" id="2282649"/>
    <lineage>
        <taxon>Bacteria</taxon>
        <taxon>Pseudomonadati</taxon>
        <taxon>Bacteroidota</taxon>
        <taxon>Chitinophagia</taxon>
        <taxon>Chitinophagales</taxon>
        <taxon>Chitinophagaceae</taxon>
        <taxon>Chitinophaga</taxon>
    </lineage>
</organism>